<dbReference type="PANTHER" id="PTHR45831">
    <property type="entry name" value="LD24721P"/>
    <property type="match status" value="1"/>
</dbReference>
<evidence type="ECO:0000256" key="2">
    <source>
        <dbReference type="ARBA" id="ARBA00022803"/>
    </source>
</evidence>
<gene>
    <name evidence="4" type="ORF">BRENAR_LOCUS623</name>
</gene>
<name>A0A448YG85_BRENA</name>
<dbReference type="STRING" id="13370.A0A448YG85"/>
<dbReference type="InterPro" id="IPR047150">
    <property type="entry name" value="SGT"/>
</dbReference>
<dbReference type="SUPFAM" id="SSF48452">
    <property type="entry name" value="TPR-like"/>
    <property type="match status" value="1"/>
</dbReference>
<accession>A0A448YG85</accession>
<dbReference type="Proteomes" id="UP000290900">
    <property type="component" value="Unassembled WGS sequence"/>
</dbReference>
<dbReference type="GO" id="GO:0072380">
    <property type="term" value="C:TRC complex"/>
    <property type="evidence" value="ECO:0007669"/>
    <property type="project" value="TreeGrafter"/>
</dbReference>
<keyword evidence="5" id="KW-1185">Reference proteome</keyword>
<feature type="region of interest" description="Disordered" evidence="3">
    <location>
        <begin position="415"/>
        <end position="451"/>
    </location>
</feature>
<evidence type="ECO:0000256" key="3">
    <source>
        <dbReference type="SAM" id="MobiDB-lite"/>
    </source>
</evidence>
<dbReference type="GO" id="GO:0060090">
    <property type="term" value="F:molecular adaptor activity"/>
    <property type="evidence" value="ECO:0007669"/>
    <property type="project" value="TreeGrafter"/>
</dbReference>
<feature type="compositionally biased region" description="Polar residues" evidence="3">
    <location>
        <begin position="415"/>
        <end position="425"/>
    </location>
</feature>
<reference evidence="4 5" key="1">
    <citation type="submission" date="2018-12" db="EMBL/GenBank/DDBJ databases">
        <authorList>
            <person name="Tiukova I."/>
            <person name="Dainat J."/>
        </authorList>
    </citation>
    <scope>NUCLEOTIDE SEQUENCE [LARGE SCALE GENOMIC DNA]</scope>
</reference>
<evidence type="ECO:0000313" key="5">
    <source>
        <dbReference type="Proteomes" id="UP000290900"/>
    </source>
</evidence>
<feature type="region of interest" description="Disordered" evidence="3">
    <location>
        <begin position="263"/>
        <end position="304"/>
    </location>
</feature>
<dbReference type="Gene3D" id="1.25.40.10">
    <property type="entry name" value="Tetratricopeptide repeat domain"/>
    <property type="match status" value="1"/>
</dbReference>
<feature type="region of interest" description="Disordered" evidence="3">
    <location>
        <begin position="319"/>
        <end position="338"/>
    </location>
</feature>
<dbReference type="SMART" id="SM00028">
    <property type="entry name" value="TPR"/>
    <property type="match status" value="3"/>
</dbReference>
<dbReference type="InterPro" id="IPR011990">
    <property type="entry name" value="TPR-like_helical_dom_sf"/>
</dbReference>
<dbReference type="InterPro" id="IPR019734">
    <property type="entry name" value="TPR_rpt"/>
</dbReference>
<feature type="region of interest" description="Disordered" evidence="3">
    <location>
        <begin position="155"/>
        <end position="185"/>
    </location>
</feature>
<dbReference type="AlphaFoldDB" id="A0A448YG85"/>
<dbReference type="InParanoid" id="A0A448YG85"/>
<organism evidence="4 5">
    <name type="scientific">Brettanomyces naardenensis</name>
    <name type="common">Yeast</name>
    <dbReference type="NCBI Taxonomy" id="13370"/>
    <lineage>
        <taxon>Eukaryota</taxon>
        <taxon>Fungi</taxon>
        <taxon>Dikarya</taxon>
        <taxon>Ascomycota</taxon>
        <taxon>Saccharomycotina</taxon>
        <taxon>Pichiomycetes</taxon>
        <taxon>Pichiales</taxon>
        <taxon>Pichiaceae</taxon>
        <taxon>Brettanomyces</taxon>
    </lineage>
</organism>
<sequence length="451" mass="47539">MADEFDHLRTEGNEKFRNGNYGGALMCYTRCIDLVPTSFALYCNRAAALIKLDCTDEAEDDLKKSLEINPEYVPSLCRLGFLMLYEGNTVASLESYVKAVRVSSKHPHPLERFKGQLKEAIRLAEGRARQQGYSQDYIDGIITDDVRIALDSYHSLRNPRSNNNGTSPNSTVNSGTDAEHPNNGGAFPRGVAVASSIPFMPRFFNGNGDGAIATGTGTGNVNANNNATATPTFVQGPNGFSASFTMGANQANGLMDIISQLTGQVNPGNADQGPQNDDRNGAQNSVHNADTPLPVPPSPAANITTEQDPEIDISEVEPEASRHFGPTPAPAPAPAPTSAVHSVAHNAAVNFAQQRSQNGQPLNGADFARGLARTIATQVTHALAQHQGPQQQTTGSVGNQLRGIAQAAASVFLGNSSNAASNGQPTARPDNGNGAHDNASDLGSNLELDLD</sequence>
<dbReference type="EMBL" id="CAACVR010000001">
    <property type="protein sequence ID" value="VEU19887.1"/>
    <property type="molecule type" value="Genomic_DNA"/>
</dbReference>
<dbReference type="PANTHER" id="PTHR45831:SF2">
    <property type="entry name" value="LD24721P"/>
    <property type="match status" value="1"/>
</dbReference>
<feature type="compositionally biased region" description="Polar residues" evidence="3">
    <location>
        <begin position="263"/>
        <end position="288"/>
    </location>
</feature>
<proteinExistence type="predicted"/>
<keyword evidence="2" id="KW-0802">TPR repeat</keyword>
<evidence type="ECO:0000313" key="4">
    <source>
        <dbReference type="EMBL" id="VEU19887.1"/>
    </source>
</evidence>
<keyword evidence="1" id="KW-0677">Repeat</keyword>
<dbReference type="GO" id="GO:0006620">
    <property type="term" value="P:post-translational protein targeting to endoplasmic reticulum membrane"/>
    <property type="evidence" value="ECO:0007669"/>
    <property type="project" value="TreeGrafter"/>
</dbReference>
<protein>
    <submittedName>
        <fullName evidence="4">DEKNAAC100267</fullName>
    </submittedName>
</protein>
<dbReference type="GO" id="GO:0016020">
    <property type="term" value="C:membrane"/>
    <property type="evidence" value="ECO:0007669"/>
    <property type="project" value="TreeGrafter"/>
</dbReference>
<evidence type="ECO:0000256" key="1">
    <source>
        <dbReference type="ARBA" id="ARBA00022737"/>
    </source>
</evidence>
<feature type="compositionally biased region" description="Polar residues" evidence="3">
    <location>
        <begin position="158"/>
        <end position="176"/>
    </location>
</feature>
<dbReference type="OrthoDB" id="629492at2759"/>